<dbReference type="OrthoDB" id="5197957at2"/>
<dbReference type="AlphaFoldDB" id="A0A239IY52"/>
<keyword evidence="2" id="KW-1185">Reference proteome</keyword>
<evidence type="ECO:0008006" key="3">
    <source>
        <dbReference type="Google" id="ProtNLM"/>
    </source>
</evidence>
<dbReference type="InterPro" id="IPR036641">
    <property type="entry name" value="HPT_dom_sf"/>
</dbReference>
<dbReference type="GO" id="GO:0000160">
    <property type="term" value="P:phosphorelay signal transduction system"/>
    <property type="evidence" value="ECO:0007669"/>
    <property type="project" value="InterPro"/>
</dbReference>
<gene>
    <name evidence="1" type="ORF">SAMN04488107_4547</name>
</gene>
<protein>
    <recommendedName>
        <fullName evidence="3">HPt domain-containing protein</fullName>
    </recommendedName>
</protein>
<evidence type="ECO:0000313" key="2">
    <source>
        <dbReference type="Proteomes" id="UP000198386"/>
    </source>
</evidence>
<accession>A0A239IY52</accession>
<reference evidence="2" key="1">
    <citation type="submission" date="2017-06" db="EMBL/GenBank/DDBJ databases">
        <authorList>
            <person name="Varghese N."/>
            <person name="Submissions S."/>
        </authorList>
    </citation>
    <scope>NUCLEOTIDE SEQUENCE [LARGE SCALE GENOMIC DNA]</scope>
    <source>
        <strain evidence="2">DSM 45423</strain>
    </source>
</reference>
<organism evidence="1 2">
    <name type="scientific">Geodermatophilus saharensis</name>
    <dbReference type="NCBI Taxonomy" id="1137994"/>
    <lineage>
        <taxon>Bacteria</taxon>
        <taxon>Bacillati</taxon>
        <taxon>Actinomycetota</taxon>
        <taxon>Actinomycetes</taxon>
        <taxon>Geodermatophilales</taxon>
        <taxon>Geodermatophilaceae</taxon>
        <taxon>Geodermatophilus</taxon>
    </lineage>
</organism>
<dbReference type="RefSeq" id="WP_089406185.1">
    <property type="nucleotide sequence ID" value="NZ_FZOH01000013.1"/>
</dbReference>
<dbReference type="SUPFAM" id="SSF47226">
    <property type="entry name" value="Histidine-containing phosphotransfer domain, HPT domain"/>
    <property type="match status" value="1"/>
</dbReference>
<evidence type="ECO:0000313" key="1">
    <source>
        <dbReference type="EMBL" id="SNS98706.1"/>
    </source>
</evidence>
<proteinExistence type="predicted"/>
<name>A0A239IY52_9ACTN</name>
<dbReference type="Gene3D" id="1.20.120.160">
    <property type="entry name" value="HPT domain"/>
    <property type="match status" value="1"/>
</dbReference>
<sequence length="146" mass="14480">MSTADRTPQRRTTLVTDGDLPARLLAFLEDRAAAAPAVPSDPAAVDPAVVDPAVVERLRAAHADALPGRLAAIGRAARAGDAAALADGATALAGSSGQLGDPAVARLSGAIARQARRGVVAHALVAELTETAGTVPAPRGGQATSR</sequence>
<dbReference type="EMBL" id="FZOH01000013">
    <property type="protein sequence ID" value="SNS98706.1"/>
    <property type="molecule type" value="Genomic_DNA"/>
</dbReference>
<dbReference type="Proteomes" id="UP000198386">
    <property type="component" value="Unassembled WGS sequence"/>
</dbReference>